<gene>
    <name evidence="2" type="ORF">JS278_03107</name>
</gene>
<organism evidence="2 3">
    <name type="scientific">Acidipropionibacterium virtanenii</name>
    <dbReference type="NCBI Taxonomy" id="2057246"/>
    <lineage>
        <taxon>Bacteria</taxon>
        <taxon>Bacillati</taxon>
        <taxon>Actinomycetota</taxon>
        <taxon>Actinomycetes</taxon>
        <taxon>Propionibacteriales</taxon>
        <taxon>Propionibacteriaceae</taxon>
        <taxon>Acidipropionibacterium</taxon>
    </lineage>
</organism>
<accession>A0A344UY93</accession>
<dbReference type="PANTHER" id="PTHR16504">
    <property type="entry name" value="5'(3')-DEOXYRIBONUCLEOTIDASE"/>
    <property type="match status" value="1"/>
</dbReference>
<dbReference type="InterPro" id="IPR010708">
    <property type="entry name" value="5'(3')-deoxyribonucleotidase"/>
</dbReference>
<protein>
    <submittedName>
        <fullName evidence="2">Uncharacterized protein</fullName>
    </submittedName>
</protein>
<comment type="similarity">
    <text evidence="1">Belongs to the 5'(3')-deoxyribonucleotidase family.</text>
</comment>
<dbReference type="OrthoDB" id="6120213at2"/>
<dbReference type="RefSeq" id="WP_114045978.1">
    <property type="nucleotide sequence ID" value="NZ_CP025198.1"/>
</dbReference>
<dbReference type="InterPro" id="IPR023214">
    <property type="entry name" value="HAD_sf"/>
</dbReference>
<dbReference type="Gene3D" id="3.40.50.1000">
    <property type="entry name" value="HAD superfamily/HAD-like"/>
    <property type="match status" value="1"/>
</dbReference>
<reference evidence="2 3" key="1">
    <citation type="submission" date="2017-12" db="EMBL/GenBank/DDBJ databases">
        <title>The whole genome sequence of the Acidipropionibacterium virtanenii sp. nov. type strain JS278.</title>
        <authorList>
            <person name="Laine P."/>
            <person name="Deptula P."/>
            <person name="Varmanen P."/>
            <person name="Auvinen P."/>
        </authorList>
    </citation>
    <scope>NUCLEOTIDE SEQUENCE [LARGE SCALE GENOMIC DNA]</scope>
    <source>
        <strain evidence="2 3">JS278</strain>
    </source>
</reference>
<evidence type="ECO:0000256" key="1">
    <source>
        <dbReference type="ARBA" id="ARBA00009589"/>
    </source>
</evidence>
<dbReference type="AlphaFoldDB" id="A0A344UY93"/>
<dbReference type="GO" id="GO:0009223">
    <property type="term" value="P:pyrimidine deoxyribonucleotide catabolic process"/>
    <property type="evidence" value="ECO:0007669"/>
    <property type="project" value="TreeGrafter"/>
</dbReference>
<name>A0A344UY93_9ACTN</name>
<dbReference type="InterPro" id="IPR036412">
    <property type="entry name" value="HAD-like_sf"/>
</dbReference>
<proteinExistence type="inferred from homology"/>
<dbReference type="Proteomes" id="UP000251995">
    <property type="component" value="Chromosome"/>
</dbReference>
<keyword evidence="3" id="KW-1185">Reference proteome</keyword>
<dbReference type="KEGG" id="acij:JS278_03107"/>
<evidence type="ECO:0000313" key="3">
    <source>
        <dbReference type="Proteomes" id="UP000251995"/>
    </source>
</evidence>
<sequence length="159" mass="18111">MGQKILYVDMDGVIVDFESAFPRLDPAVRERYRSEEDKIPGLFALMDPMPGAIEAVTELAGLFDTYVLSTVPWGNLSGASQKVEWIQRHFGAEKGTPLWKRIILSHHKNLNRGDFLIDDRDRNGAAQFADHNPGAEWLHFGSERFPDWPAVVEYLRERA</sequence>
<dbReference type="GO" id="GO:0008253">
    <property type="term" value="F:5'-nucleotidase activity"/>
    <property type="evidence" value="ECO:0007669"/>
    <property type="project" value="InterPro"/>
</dbReference>
<evidence type="ECO:0000313" key="2">
    <source>
        <dbReference type="EMBL" id="AXE40241.1"/>
    </source>
</evidence>
<dbReference type="Pfam" id="PF06941">
    <property type="entry name" value="NT5C"/>
    <property type="match status" value="1"/>
</dbReference>
<dbReference type="SUPFAM" id="SSF56784">
    <property type="entry name" value="HAD-like"/>
    <property type="match status" value="1"/>
</dbReference>
<dbReference type="PANTHER" id="PTHR16504:SF4">
    <property type="entry name" value="5'(3')-DEOXYRIBONUCLEOTIDASE"/>
    <property type="match status" value="1"/>
</dbReference>
<dbReference type="EMBL" id="CP025198">
    <property type="protein sequence ID" value="AXE40241.1"/>
    <property type="molecule type" value="Genomic_DNA"/>
</dbReference>